<evidence type="ECO:0000313" key="2">
    <source>
        <dbReference type="Proteomes" id="UP000054928"/>
    </source>
</evidence>
<dbReference type="Proteomes" id="UP000054928">
    <property type="component" value="Unassembled WGS sequence"/>
</dbReference>
<name>A0A0P1ACY3_PLAHL</name>
<dbReference type="RefSeq" id="XP_024574767.1">
    <property type="nucleotide sequence ID" value="XM_024723830.1"/>
</dbReference>
<organism evidence="1 2">
    <name type="scientific">Plasmopara halstedii</name>
    <name type="common">Downy mildew of sunflower</name>
    <dbReference type="NCBI Taxonomy" id="4781"/>
    <lineage>
        <taxon>Eukaryota</taxon>
        <taxon>Sar</taxon>
        <taxon>Stramenopiles</taxon>
        <taxon>Oomycota</taxon>
        <taxon>Peronosporomycetes</taxon>
        <taxon>Peronosporales</taxon>
        <taxon>Peronosporaceae</taxon>
        <taxon>Plasmopara</taxon>
    </lineage>
</organism>
<reference evidence="2" key="1">
    <citation type="submission" date="2014-09" db="EMBL/GenBank/DDBJ databases">
        <authorList>
            <person name="Sharma Rahul"/>
            <person name="Thines Marco"/>
        </authorList>
    </citation>
    <scope>NUCLEOTIDE SEQUENCE [LARGE SCALE GENOMIC DNA]</scope>
</reference>
<proteinExistence type="predicted"/>
<evidence type="ECO:0000313" key="1">
    <source>
        <dbReference type="EMBL" id="CEG38398.1"/>
    </source>
</evidence>
<sequence>MKTGDDNSRHERGIYASLMPSIGQVYMKRSYSLLSFHLFVRNYIGSKLSVRTLSMNNMLLICVERPGVSRVMAYVNYLNLGTTLLYLSRLVIKWMVVDNY</sequence>
<protein>
    <submittedName>
        <fullName evidence="1">Uncharacterized protein</fullName>
    </submittedName>
</protein>
<dbReference type="GeneID" id="36403531"/>
<accession>A0A0P1ACY3</accession>
<dbReference type="AlphaFoldDB" id="A0A0P1ACY3"/>
<keyword evidence="2" id="KW-1185">Reference proteome</keyword>
<dbReference type="EMBL" id="CCYD01000321">
    <property type="protein sequence ID" value="CEG38398.1"/>
    <property type="molecule type" value="Genomic_DNA"/>
</dbReference>